<evidence type="ECO:0000313" key="2">
    <source>
        <dbReference type="Proteomes" id="UP000006324"/>
    </source>
</evidence>
<evidence type="ECO:0000313" key="1">
    <source>
        <dbReference type="EMBL" id="EKO24161.1"/>
    </source>
</evidence>
<organism evidence="1 2">
    <name type="scientific">Leptospira interrogans str. UI 12621</name>
    <dbReference type="NCBI Taxonomy" id="1049937"/>
    <lineage>
        <taxon>Bacteria</taxon>
        <taxon>Pseudomonadati</taxon>
        <taxon>Spirochaetota</taxon>
        <taxon>Spirochaetia</taxon>
        <taxon>Leptospirales</taxon>
        <taxon>Leptospiraceae</taxon>
        <taxon>Leptospira</taxon>
    </lineage>
</organism>
<protein>
    <submittedName>
        <fullName evidence="1">Uncharacterized protein</fullName>
    </submittedName>
</protein>
<proteinExistence type="predicted"/>
<comment type="caution">
    <text evidence="1">The sequence shown here is derived from an EMBL/GenBank/DDBJ whole genome shotgun (WGS) entry which is preliminary data.</text>
</comment>
<dbReference type="Proteomes" id="UP000006324">
    <property type="component" value="Unassembled WGS sequence"/>
</dbReference>
<sequence>MFGKKLPVRVPTHPNFICKSIDLYKICSVSTWVRLRNRRFVFLCGNYYKNSNSLIQNKE</sequence>
<dbReference type="EMBL" id="AHNQ02000034">
    <property type="protein sequence ID" value="EKO24161.1"/>
    <property type="molecule type" value="Genomic_DNA"/>
</dbReference>
<reference evidence="1 2" key="1">
    <citation type="submission" date="2012-09" db="EMBL/GenBank/DDBJ databases">
        <authorList>
            <person name="Harkins D.M."/>
            <person name="Durkin A.S."/>
            <person name="Brinkac L.M."/>
            <person name="Selengut J.D."/>
            <person name="Sanka R."/>
            <person name="DePew J."/>
            <person name="Purushe J."/>
            <person name="Chanthongthip A."/>
            <person name="Lattana O."/>
            <person name="Phetsouvanh R."/>
            <person name="Newton P.N."/>
            <person name="Vinetz J.M."/>
            <person name="Sutton G.G."/>
            <person name="Nelson W.C."/>
            <person name="Fouts D.E."/>
        </authorList>
    </citation>
    <scope>NUCLEOTIDE SEQUENCE [LARGE SCALE GENOMIC DNA]</scope>
    <source>
        <strain evidence="1 2">UI 12621</strain>
    </source>
</reference>
<gene>
    <name evidence="1" type="ORF">LEP1GSC104_2384</name>
</gene>
<accession>A0A0F6H7F2</accession>
<name>A0A0F6H7F2_LEPIR</name>
<dbReference type="AlphaFoldDB" id="A0A0F6H7F2"/>